<dbReference type="Gene3D" id="3.40.1390.10">
    <property type="entry name" value="MurE/MurF, N-terminal domain"/>
    <property type="match status" value="1"/>
</dbReference>
<keyword evidence="11" id="KW-1185">Reference proteome</keyword>
<dbReference type="EC" id="2.3.1.191" evidence="7"/>
<dbReference type="InterPro" id="IPR007691">
    <property type="entry name" value="LpxD"/>
</dbReference>
<dbReference type="RefSeq" id="WP_132322048.1">
    <property type="nucleotide sequence ID" value="NZ_FWZT01000017.1"/>
</dbReference>
<dbReference type="HAMAP" id="MF_00523">
    <property type="entry name" value="LpxD"/>
    <property type="match status" value="1"/>
</dbReference>
<comment type="pathway">
    <text evidence="7">Bacterial outer membrane biogenesis; LPS lipid A biosynthesis.</text>
</comment>
<protein>
    <recommendedName>
        <fullName evidence="7">UDP-3-O-acylglucosamine N-acyltransferase</fullName>
        <ecNumber evidence="7">2.3.1.191</ecNumber>
    </recommendedName>
</protein>
<evidence type="ECO:0000256" key="1">
    <source>
        <dbReference type="ARBA" id="ARBA00022516"/>
    </source>
</evidence>
<dbReference type="UniPathway" id="UPA00973"/>
<evidence type="ECO:0000256" key="4">
    <source>
        <dbReference type="ARBA" id="ARBA00022737"/>
    </source>
</evidence>
<gene>
    <name evidence="7" type="primary">lpxD</name>
    <name evidence="10" type="ORF">SAMN06296036_11790</name>
</gene>
<dbReference type="GO" id="GO:0103118">
    <property type="term" value="F:UDP-3-O-[(3R)-3-hydroxyacyl]-glucosamine N-acyltransferase activity"/>
    <property type="evidence" value="ECO:0007669"/>
    <property type="project" value="UniProtKB-EC"/>
</dbReference>
<evidence type="ECO:0000256" key="8">
    <source>
        <dbReference type="SAM" id="Coils"/>
    </source>
</evidence>
<evidence type="ECO:0000259" key="9">
    <source>
        <dbReference type="Pfam" id="PF04613"/>
    </source>
</evidence>
<dbReference type="PANTHER" id="PTHR43378">
    <property type="entry name" value="UDP-3-O-ACYLGLUCOSAMINE N-ACYLTRANSFERASE"/>
    <property type="match status" value="1"/>
</dbReference>
<reference evidence="11" key="1">
    <citation type="submission" date="2017-04" db="EMBL/GenBank/DDBJ databases">
        <authorList>
            <person name="Varghese N."/>
            <person name="Submissions S."/>
        </authorList>
    </citation>
    <scope>NUCLEOTIDE SEQUENCE [LARGE SCALE GENOMIC DNA]</scope>
    <source>
        <strain evidence="11">RKEM611</strain>
    </source>
</reference>
<dbReference type="GO" id="GO:0009245">
    <property type="term" value="P:lipid A biosynthetic process"/>
    <property type="evidence" value="ECO:0007669"/>
    <property type="project" value="UniProtKB-UniRule"/>
</dbReference>
<feature type="active site" description="Proton acceptor" evidence="7">
    <location>
        <position position="238"/>
    </location>
</feature>
<dbReference type="InterPro" id="IPR011004">
    <property type="entry name" value="Trimer_LpxA-like_sf"/>
</dbReference>
<comment type="subunit">
    <text evidence="7">Homotrimer.</text>
</comment>
<dbReference type="NCBIfam" id="TIGR01853">
    <property type="entry name" value="lipid_A_lpxD"/>
    <property type="match status" value="1"/>
</dbReference>
<dbReference type="GO" id="GO:0016410">
    <property type="term" value="F:N-acyltransferase activity"/>
    <property type="evidence" value="ECO:0007669"/>
    <property type="project" value="InterPro"/>
</dbReference>
<sequence>MKLIEIASHIKATIKNQMIADDFEVLDIKALEFAGEQDISFLTNTKYLKYLKNTKACAVILAKEDPSLPLTQLIHPNPYAAMAIVSQAYYQRSHSYDQQSSMAFVHPTAKVDESATLYPFTYIDQGATIGAEAVIYPGAFVGKDAYVGDRTILYPGAVVLEECRLGKDCILHPNAVIGGDGFGFAPTGGPLEKIPQIGKVVIGDDVEIGSTSTVDRGAFEDTTIDNGTKLDSQVHIAHGVKLGKYGMLCGQTEIAGSTKVGDNIIMAGQSAIGPSLEVGSHITLGPRAGLTNSHSKSGTYMGMPISPIKDWRRQAVGFKQLPDVLSRLRKMEAELEELKAEREIRNRRSAREAKDITSDF</sequence>
<comment type="function">
    <text evidence="7">Catalyzes the N-acylation of UDP-3-O-acylglucosamine using 3-hydroxyacyl-ACP as the acyl donor. Is involved in the biosynthesis of lipid A, a phosphorylated glycolipid that anchors the lipopolysaccharide to the outer membrane of the cell.</text>
</comment>
<evidence type="ECO:0000256" key="2">
    <source>
        <dbReference type="ARBA" id="ARBA00022556"/>
    </source>
</evidence>
<dbReference type="STRING" id="1513793.SAMN06296036_11790"/>
<evidence type="ECO:0000313" key="10">
    <source>
        <dbReference type="EMBL" id="SMF55247.1"/>
    </source>
</evidence>
<evidence type="ECO:0000256" key="3">
    <source>
        <dbReference type="ARBA" id="ARBA00022679"/>
    </source>
</evidence>
<dbReference type="Pfam" id="PF00132">
    <property type="entry name" value="Hexapep"/>
    <property type="match status" value="1"/>
</dbReference>
<dbReference type="Pfam" id="PF04613">
    <property type="entry name" value="LpxD"/>
    <property type="match status" value="1"/>
</dbReference>
<dbReference type="Gene3D" id="2.160.10.10">
    <property type="entry name" value="Hexapeptide repeat proteins"/>
    <property type="match status" value="1"/>
</dbReference>
<keyword evidence="3 7" id="KW-0808">Transferase</keyword>
<dbReference type="CDD" id="cd03352">
    <property type="entry name" value="LbH_LpxD"/>
    <property type="match status" value="1"/>
</dbReference>
<comment type="catalytic activity">
    <reaction evidence="7">
        <text>a UDP-3-O-[(3R)-3-hydroxyacyl]-alpha-D-glucosamine + a (3R)-hydroxyacyl-[ACP] = a UDP-2-N,3-O-bis[(3R)-3-hydroxyacyl]-alpha-D-glucosamine + holo-[ACP] + H(+)</text>
        <dbReference type="Rhea" id="RHEA:53836"/>
        <dbReference type="Rhea" id="RHEA-COMP:9685"/>
        <dbReference type="Rhea" id="RHEA-COMP:9945"/>
        <dbReference type="ChEBI" id="CHEBI:15378"/>
        <dbReference type="ChEBI" id="CHEBI:64479"/>
        <dbReference type="ChEBI" id="CHEBI:78827"/>
        <dbReference type="ChEBI" id="CHEBI:137740"/>
        <dbReference type="ChEBI" id="CHEBI:137748"/>
        <dbReference type="EC" id="2.3.1.191"/>
    </reaction>
</comment>
<feature type="coiled-coil region" evidence="8">
    <location>
        <begin position="321"/>
        <end position="348"/>
    </location>
</feature>
<evidence type="ECO:0000256" key="6">
    <source>
        <dbReference type="ARBA" id="ARBA00023315"/>
    </source>
</evidence>
<keyword evidence="5 7" id="KW-0443">Lipid metabolism</keyword>
<comment type="similarity">
    <text evidence="7">Belongs to the transferase hexapeptide repeat family. LpxD subfamily.</text>
</comment>
<dbReference type="PANTHER" id="PTHR43378:SF2">
    <property type="entry name" value="UDP-3-O-ACYLGLUCOSAMINE N-ACYLTRANSFERASE 1, MITOCHONDRIAL-RELATED"/>
    <property type="match status" value="1"/>
</dbReference>
<evidence type="ECO:0000256" key="7">
    <source>
        <dbReference type="HAMAP-Rule" id="MF_00523"/>
    </source>
</evidence>
<keyword evidence="1 7" id="KW-0444">Lipid biosynthesis</keyword>
<name>A0A1Y6CD44_9BACT</name>
<evidence type="ECO:0000313" key="11">
    <source>
        <dbReference type="Proteomes" id="UP000192907"/>
    </source>
</evidence>
<organism evidence="10 11">
    <name type="scientific">Pseudobacteriovorax antillogorgiicola</name>
    <dbReference type="NCBI Taxonomy" id="1513793"/>
    <lineage>
        <taxon>Bacteria</taxon>
        <taxon>Pseudomonadati</taxon>
        <taxon>Bdellovibrionota</taxon>
        <taxon>Oligoflexia</taxon>
        <taxon>Oligoflexales</taxon>
        <taxon>Pseudobacteriovoracaceae</taxon>
        <taxon>Pseudobacteriovorax</taxon>
    </lineage>
</organism>
<dbReference type="SUPFAM" id="SSF51161">
    <property type="entry name" value="Trimeric LpxA-like enzymes"/>
    <property type="match status" value="1"/>
</dbReference>
<dbReference type="InterPro" id="IPR020573">
    <property type="entry name" value="UDP_GlcNAc_AcTrfase_non-rep"/>
</dbReference>
<proteinExistence type="inferred from homology"/>
<dbReference type="InterPro" id="IPR001451">
    <property type="entry name" value="Hexapep"/>
</dbReference>
<dbReference type="EMBL" id="FWZT01000017">
    <property type="protein sequence ID" value="SMF55247.1"/>
    <property type="molecule type" value="Genomic_DNA"/>
</dbReference>
<dbReference type="NCBIfam" id="NF002060">
    <property type="entry name" value="PRK00892.1"/>
    <property type="match status" value="1"/>
</dbReference>
<keyword evidence="4 7" id="KW-0677">Repeat</keyword>
<dbReference type="AlphaFoldDB" id="A0A1Y6CD44"/>
<feature type="domain" description="UDP-3-O-[3-hydroxymyristoyl] glucosamine N-acyltransferase non-repeat region" evidence="9">
    <location>
        <begin position="22"/>
        <end position="87"/>
    </location>
</feature>
<evidence type="ECO:0000256" key="5">
    <source>
        <dbReference type="ARBA" id="ARBA00023098"/>
    </source>
</evidence>
<accession>A0A1Y6CD44</accession>
<keyword evidence="8" id="KW-0175">Coiled coil</keyword>
<keyword evidence="6 7" id="KW-0012">Acyltransferase</keyword>
<keyword evidence="2 7" id="KW-0441">Lipid A biosynthesis</keyword>
<dbReference type="Proteomes" id="UP000192907">
    <property type="component" value="Unassembled WGS sequence"/>
</dbReference>
<dbReference type="OrthoDB" id="5294785at2"/>
<dbReference type="GO" id="GO:0016020">
    <property type="term" value="C:membrane"/>
    <property type="evidence" value="ECO:0007669"/>
    <property type="project" value="GOC"/>
</dbReference>